<dbReference type="RefSeq" id="WP_011341037.1">
    <property type="nucleotide sequence ID" value="NC_007498.2"/>
</dbReference>
<organism evidence="3 4">
    <name type="scientific">Syntrophotalea carbinolica (strain DSM 2380 / NBRC 103641 / GraBd1)</name>
    <name type="common">Pelobacter carbinolicus</name>
    <dbReference type="NCBI Taxonomy" id="338963"/>
    <lineage>
        <taxon>Bacteria</taxon>
        <taxon>Pseudomonadati</taxon>
        <taxon>Thermodesulfobacteriota</taxon>
        <taxon>Desulfuromonadia</taxon>
        <taxon>Desulfuromonadales</taxon>
        <taxon>Syntrophotaleaceae</taxon>
        <taxon>Syntrophotalea</taxon>
    </lineage>
</organism>
<dbReference type="PANTHER" id="PTHR30441:SF8">
    <property type="entry name" value="DUF748 DOMAIN-CONTAINING PROTEIN"/>
    <property type="match status" value="1"/>
</dbReference>
<feature type="compositionally biased region" description="Basic and acidic residues" evidence="1">
    <location>
        <begin position="782"/>
        <end position="799"/>
    </location>
</feature>
<evidence type="ECO:0000313" key="4">
    <source>
        <dbReference type="Proteomes" id="UP000002534"/>
    </source>
</evidence>
<dbReference type="GO" id="GO:0005886">
    <property type="term" value="C:plasma membrane"/>
    <property type="evidence" value="ECO:0007669"/>
    <property type="project" value="TreeGrafter"/>
</dbReference>
<evidence type="ECO:0000313" key="3">
    <source>
        <dbReference type="EMBL" id="ABA88562.1"/>
    </source>
</evidence>
<name>Q3A4Z5_SYNC1</name>
<keyword evidence="4" id="KW-1185">Reference proteome</keyword>
<dbReference type="GO" id="GO:0090313">
    <property type="term" value="P:regulation of protein targeting to membrane"/>
    <property type="evidence" value="ECO:0007669"/>
    <property type="project" value="TreeGrafter"/>
</dbReference>
<dbReference type="EMBL" id="CP000142">
    <property type="protein sequence ID" value="ABA88562.1"/>
    <property type="molecule type" value="Genomic_DNA"/>
</dbReference>
<reference evidence="3 4" key="2">
    <citation type="journal article" date="2012" name="BMC Genomics">
        <title>The genome of Pelobacter carbinolicus reveals surprising metabolic capabilities and physiological features.</title>
        <authorList>
            <person name="Aklujkar M."/>
            <person name="Haveman S.A."/>
            <person name="Didonato R.Jr."/>
            <person name="Chertkov O."/>
            <person name="Han C.S."/>
            <person name="Land M.L."/>
            <person name="Brown P."/>
            <person name="Lovley D.R."/>
        </authorList>
    </citation>
    <scope>NUCLEOTIDE SEQUENCE [LARGE SCALE GENOMIC DNA]</scope>
    <source>
        <strain evidence="4">DSM 2380 / NBRC 103641 / GraBd1</strain>
    </source>
</reference>
<evidence type="ECO:0000256" key="1">
    <source>
        <dbReference type="SAM" id="MobiDB-lite"/>
    </source>
</evidence>
<proteinExistence type="predicted"/>
<dbReference type="Pfam" id="PF05170">
    <property type="entry name" value="AsmA"/>
    <property type="match status" value="1"/>
</dbReference>
<evidence type="ECO:0000259" key="2">
    <source>
        <dbReference type="Pfam" id="PF05170"/>
    </source>
</evidence>
<feature type="region of interest" description="Disordered" evidence="1">
    <location>
        <begin position="761"/>
        <end position="809"/>
    </location>
</feature>
<dbReference type="Pfam" id="PF05359">
    <property type="entry name" value="DUF748"/>
    <property type="match status" value="1"/>
</dbReference>
<dbReference type="HOGENOM" id="CLU_348459_0_0_7"/>
<dbReference type="InterPro" id="IPR008023">
    <property type="entry name" value="DUF748"/>
</dbReference>
<gene>
    <name evidence="3" type="ordered locus">Pcar_1313</name>
</gene>
<dbReference type="InterPro" id="IPR007844">
    <property type="entry name" value="AsmA"/>
</dbReference>
<dbReference type="OrthoDB" id="9766390at2"/>
<dbReference type="KEGG" id="pca:Pcar_1313"/>
<dbReference type="InterPro" id="IPR052894">
    <property type="entry name" value="AsmA-related"/>
</dbReference>
<dbReference type="PANTHER" id="PTHR30441">
    <property type="entry name" value="DUF748 DOMAIN-CONTAINING PROTEIN"/>
    <property type="match status" value="1"/>
</dbReference>
<dbReference type="Proteomes" id="UP000002534">
    <property type="component" value="Chromosome"/>
</dbReference>
<reference evidence="4" key="1">
    <citation type="submission" date="2005-10" db="EMBL/GenBank/DDBJ databases">
        <title>Complete sequence of Pelobacter carbinolicus DSM 2380.</title>
        <authorList>
            <person name="Copeland A."/>
            <person name="Lucas S."/>
            <person name="Lapidus A."/>
            <person name="Barry K."/>
            <person name="Detter J.C."/>
            <person name="Glavina T."/>
            <person name="Hammon N."/>
            <person name="Israni S."/>
            <person name="Pitluck S."/>
            <person name="Chertkov O."/>
            <person name="Schmutz J."/>
            <person name="Larimer F."/>
            <person name="Land M."/>
            <person name="Kyrpides N."/>
            <person name="Ivanova N."/>
            <person name="Richardson P."/>
        </authorList>
    </citation>
    <scope>NUCLEOTIDE SEQUENCE [LARGE SCALE GENOMIC DNA]</scope>
    <source>
        <strain evidence="4">DSM 2380 / NBRC 103641 / GraBd1</strain>
    </source>
</reference>
<sequence>MKKTLRYVGFALGGLAALVLVLLVLARFLISSEQVREAVLPLAKNALQRDVVLGDIDISLFSGIVLHDLTVMDKEGRTPFVEAGTVRLRYRFWPLLKLKVVVDEIGLEQPRLRVVRNADGSFNFSDLLQRKQTAGSQIQTSASETGEGRSFDLLVSEVLLSDGKVQFVDYQPNPDNPFTLELTEFKVRAENISATHVFPIEAEVAINQARLAASGQVDPSAKGGQLKIHLTDLNAPDFSAYYQKQKAVGLKALKINADLDVEGTVGQLHTAGRIVLDGLHLEPAATSGRTIRDLDISLDYDLELDRSAGVVDLKRGHLLVGGLPVDVQGRAEPFGGTPSVDGTLSLSRLDLATLPKLLPPALLGNVPALKPGGFVHGRFHLAGSLKDPKALLKTGEVRLESVQITAGNLRPEVTGTLTLAKDTLHGRQLNLVLGEDRALLDLKAANLLGKPIRINSDLAADRLQLDALLGSKAAVGGKKQQGSQPSAKTVQKQLGPFDLPVIAVGTLHVGQALWRGLLIEDLSARYQLKNNIFTLEQFSGKTAGGTFSETAHVDLSKPGLAYKTHIETSGIQSDSMFTALAPKMAGTVFGLLNLNVDLQGRGTGLEGLKQSLSGSGDLKVADGKITGAGLVSGLADFLDLEELRVLRFAQAAGQLEVKDGRVQVDGHLAGEQVRLRPTGSVGLDGTLDVGLPVRLAPALTARLDSQNKFSRFLTDSQGWGELPLKVTGTVKAPRFALDTAALSGSIRRGVQQQLQKTLEEKVFKSKQDASQEPDAGQPGEQKATETDETHKKSTEEKLLEGVMKGLFGK</sequence>
<feature type="domain" description="AsmA" evidence="2">
    <location>
        <begin position="441"/>
        <end position="662"/>
    </location>
</feature>
<dbReference type="STRING" id="338963.Pcar_1313"/>
<protein>
    <recommendedName>
        <fullName evidence="2">AsmA domain-containing protein</fullName>
    </recommendedName>
</protein>
<dbReference type="AlphaFoldDB" id="Q3A4Z5"/>
<dbReference type="eggNOG" id="COG2982">
    <property type="taxonomic scope" value="Bacteria"/>
</dbReference>
<accession>Q3A4Z5</accession>